<evidence type="ECO:0000256" key="2">
    <source>
        <dbReference type="ARBA" id="ARBA00022971"/>
    </source>
</evidence>
<feature type="domain" description="MobA/MobL protein" evidence="5">
    <location>
        <begin position="17"/>
        <end position="231"/>
    </location>
</feature>
<feature type="domain" description="(+)RNA virus helicase C-terminal" evidence="4">
    <location>
        <begin position="776"/>
        <end position="829"/>
    </location>
</feature>
<keyword evidence="2" id="KW-0184">Conjugation</keyword>
<gene>
    <name evidence="6" type="ORF">SAMN02745126_06475</name>
</gene>
<feature type="compositionally biased region" description="Basic and acidic residues" evidence="3">
    <location>
        <begin position="1433"/>
        <end position="1454"/>
    </location>
</feature>
<dbReference type="InterPro" id="IPR027351">
    <property type="entry name" value="(+)RNA_virus_helicase_core_dom"/>
</dbReference>
<dbReference type="Pfam" id="PF13604">
    <property type="entry name" value="AAA_30"/>
    <property type="match status" value="1"/>
</dbReference>
<protein>
    <submittedName>
        <fullName evidence="6">Ti-type conjugative transfer relaxase TraA</fullName>
    </submittedName>
</protein>
<dbReference type="InterPro" id="IPR027417">
    <property type="entry name" value="P-loop_NTPase"/>
</dbReference>
<feature type="compositionally biased region" description="Polar residues" evidence="3">
    <location>
        <begin position="1250"/>
        <end position="1259"/>
    </location>
</feature>
<feature type="compositionally biased region" description="Basic and acidic residues" evidence="3">
    <location>
        <begin position="1414"/>
        <end position="1425"/>
    </location>
</feature>
<dbReference type="SUPFAM" id="SSF52540">
    <property type="entry name" value="P-loop containing nucleoside triphosphate hydrolases"/>
    <property type="match status" value="2"/>
</dbReference>
<name>A0A1T4TLS8_9HYPH</name>
<sequence>MAICHFAKSEISRGAGRSTVASAAYQAGETLYSNRTQQLFSYARKAGVLHTEIFIPEGVAAPSWMHDRQELWNRLEEAHPRKNARLATQFTIALPAELSEDQRQALAREYTQLLADRLGVVADLAIHAPSRGGDQRNFHVHILLTSLKATEQGFGDRYHFAINSTNRKALGMVPVHEQIRDLRTDWTRLANRHLARAGLEVRLEARSFHDLGLDIIPTQHVGPDAAEMRRRGVQIGNVALTPEAEAHNARIIRDDPGQLLKILTASEAVFTRQDIARAVHRYVGGNDGFAAALAAVMSSPELVQLQGDIRRHADGREIEMQEGCQVDRQGVEVRDPALQVSSSDPLVDVARFSSAQMVSLEASMATQAVQLAARTQASAGAAAGPIEDPLAAVRQSALEALAEARRGPDGRAFALTAEQAAALKHVTQSDRLALVVGVAGAGKSTMLEAARRTWEGGGYQVVGAALAATAAGNLSESSGIGSRTVDSLLLGWERRDAWNALSPDLRASVEAVLSGLTAEQRAAYTGPTPPPRNLVQLGPHSVLVVDEAGMIESAKMARLVDEVHKTGAKLVLVGDPDQLPAIGAGAAFRAMAERVGFAEIATVYRQREEWQRQATMDLSRGRVGAALDAYAAHGAIELTADLQSAREAVVADYMAQRAAEPQTPAPLVLAHRNADVAALNSGIREARLAKGEIAPGVLFSGRTGNRLYAAGDRVQLLANGRLEIQGGQTDGRGRSLMHDVRNSDLGTVLEAAPGRLVVQLDGTAPGGGARPAVVISQSAYQAIDHGYAVTVHKAQGATADRVMLLASPTLDRSLAYVGLSRHRDSVAVYAGRDEFKDIAALKEGLGRWSFKQSTLDYAQGFFSKGQSAHRTWVANETTARQEADRAQRAVLLDNAGWEKAKVAYRSMSAAALAAAAKALTPAPVKPSDVDAHPDVKRAAAGVVQLEARLADVARDYAAAIAAQRAGDPAAAATVARLQPLKTSLEMDLMRAERREEQTRSATQRQLEQKAAVQRGRYDYTVKALDSAIARELRAGSTGSRAETLRSYRGMSAADLAQVLKQRQPSLPTPDTVSDDPAVRAASVLVEQAHQRHVANPTPQTQVALDKARADRAQTFDQAHARQYHAAASERATWHQAVRILDRAIAREQREDVRHATRDALLHQSLLQPMTLTAEQRTNAQQLVASFRQALADWRASYKPAATQGADAAELRLQRQALRDAVGRQADRVLADPAARQIAREQRLSDKAETHSSLYKQAESSEIASRRNVALGVPTERDALQAPEADGFNYVAGLRGVIPPQPADDRAAQQDSATRIQSFRDTLDRYHEAYAADRQAKAADSTASPSADRRAELKEMRDELRQQADAILSRPQAAAHALNSDVAANLVRHSTQGAEINRAEVTERRQALLAEIPDFAKEAHPEERKANAPLSGVRDTERAAVKSIAKEPHVSERNHTRPSSASKREPQRRSHSTGNGPAPPRHVNDISELQNIHSRPDTRPDYIRRAEAKFSEAMRERDQANGANHWPLQSGRGNDFDRGR</sequence>
<dbReference type="NCBIfam" id="NF041496">
    <property type="entry name" value="MobQ"/>
    <property type="match status" value="1"/>
</dbReference>
<comment type="similarity">
    <text evidence="1">Belongs to the MobA/MobL family.</text>
</comment>
<dbReference type="Gene3D" id="2.30.30.940">
    <property type="match status" value="1"/>
</dbReference>
<dbReference type="EMBL" id="FUWJ01000021">
    <property type="protein sequence ID" value="SKA41268.1"/>
    <property type="molecule type" value="Genomic_DNA"/>
</dbReference>
<dbReference type="Proteomes" id="UP000190092">
    <property type="component" value="Unassembled WGS sequence"/>
</dbReference>
<accession>A0A1T4TLS8</accession>
<dbReference type="STRING" id="225324.SAMN02745126_06475"/>
<feature type="region of interest" description="Disordered" evidence="3">
    <location>
        <begin position="1414"/>
        <end position="1539"/>
    </location>
</feature>
<evidence type="ECO:0000256" key="1">
    <source>
        <dbReference type="ARBA" id="ARBA00010873"/>
    </source>
</evidence>
<dbReference type="Pfam" id="PF03389">
    <property type="entry name" value="MobA_MobL"/>
    <property type="match status" value="1"/>
</dbReference>
<feature type="compositionally biased region" description="Basic and acidic residues" evidence="3">
    <location>
        <begin position="1493"/>
        <end position="1518"/>
    </location>
</feature>
<dbReference type="InterPro" id="IPR005053">
    <property type="entry name" value="MobA_MobL"/>
</dbReference>
<feature type="compositionally biased region" description="Basic and acidic residues" evidence="3">
    <location>
        <begin position="1240"/>
        <end position="1249"/>
    </location>
</feature>
<keyword evidence="7" id="KW-1185">Reference proteome</keyword>
<organism evidence="6 7">
    <name type="scientific">Enhydrobacter aerosaccus</name>
    <dbReference type="NCBI Taxonomy" id="225324"/>
    <lineage>
        <taxon>Bacteria</taxon>
        <taxon>Pseudomonadati</taxon>
        <taxon>Pseudomonadota</taxon>
        <taxon>Alphaproteobacteria</taxon>
        <taxon>Hyphomicrobiales</taxon>
        <taxon>Enhydrobacter</taxon>
    </lineage>
</organism>
<dbReference type="Pfam" id="PF01443">
    <property type="entry name" value="Viral_helicase1"/>
    <property type="match status" value="1"/>
</dbReference>
<evidence type="ECO:0000313" key="6">
    <source>
        <dbReference type="EMBL" id="SKA41268.1"/>
    </source>
</evidence>
<dbReference type="Gene3D" id="3.30.930.30">
    <property type="match status" value="1"/>
</dbReference>
<dbReference type="CDD" id="cd18809">
    <property type="entry name" value="SF1_C_RecD"/>
    <property type="match status" value="1"/>
</dbReference>
<dbReference type="GO" id="GO:0005524">
    <property type="term" value="F:ATP binding"/>
    <property type="evidence" value="ECO:0007669"/>
    <property type="project" value="InterPro"/>
</dbReference>
<evidence type="ECO:0000259" key="4">
    <source>
        <dbReference type="Pfam" id="PF01443"/>
    </source>
</evidence>
<evidence type="ECO:0000313" key="7">
    <source>
        <dbReference type="Proteomes" id="UP000190092"/>
    </source>
</evidence>
<reference evidence="7" key="1">
    <citation type="submission" date="2017-02" db="EMBL/GenBank/DDBJ databases">
        <authorList>
            <person name="Varghese N."/>
            <person name="Submissions S."/>
        </authorList>
    </citation>
    <scope>NUCLEOTIDE SEQUENCE [LARGE SCALE GENOMIC DNA]</scope>
    <source>
        <strain evidence="7">ATCC 27094</strain>
    </source>
</reference>
<dbReference type="RefSeq" id="WP_170921258.1">
    <property type="nucleotide sequence ID" value="NZ_FUWJ01000021.1"/>
</dbReference>
<feature type="region of interest" description="Disordered" evidence="3">
    <location>
        <begin position="1240"/>
        <end position="1259"/>
    </location>
</feature>
<dbReference type="Gene3D" id="3.40.50.300">
    <property type="entry name" value="P-loop containing nucleotide triphosphate hydrolases"/>
    <property type="match status" value="2"/>
</dbReference>
<proteinExistence type="inferred from homology"/>
<evidence type="ECO:0000256" key="3">
    <source>
        <dbReference type="SAM" id="MobiDB-lite"/>
    </source>
</evidence>
<evidence type="ECO:0000259" key="5">
    <source>
        <dbReference type="Pfam" id="PF03389"/>
    </source>
</evidence>